<evidence type="ECO:0000313" key="4">
    <source>
        <dbReference type="Proteomes" id="UP000283587"/>
    </source>
</evidence>
<evidence type="ECO:0000313" key="3">
    <source>
        <dbReference type="EMBL" id="RJL13978.1"/>
    </source>
</evidence>
<dbReference type="AlphaFoldDB" id="A0A419A6I5"/>
<evidence type="ECO:0000256" key="1">
    <source>
        <dbReference type="ARBA" id="ARBA00004613"/>
    </source>
</evidence>
<dbReference type="PRINTS" id="PR00313">
    <property type="entry name" value="CABNDNGRPT"/>
</dbReference>
<gene>
    <name evidence="3" type="ORF">D3P05_11680</name>
</gene>
<dbReference type="Proteomes" id="UP000283587">
    <property type="component" value="Unassembled WGS sequence"/>
</dbReference>
<dbReference type="Gene3D" id="2.150.10.10">
    <property type="entry name" value="Serralysin-like metalloprotease, C-terminal"/>
    <property type="match status" value="3"/>
</dbReference>
<dbReference type="SUPFAM" id="SSF51120">
    <property type="entry name" value="beta-Roll"/>
    <property type="match status" value="2"/>
</dbReference>
<accession>A0A419A6I5</accession>
<dbReference type="GO" id="GO:0005509">
    <property type="term" value="F:calcium ion binding"/>
    <property type="evidence" value="ECO:0007669"/>
    <property type="project" value="InterPro"/>
</dbReference>
<name>A0A419A6I5_9RHOB</name>
<dbReference type="InterPro" id="IPR001343">
    <property type="entry name" value="Hemolysn_Ca-bd"/>
</dbReference>
<sequence>MPWPARTMITNRRENAQRNGAGMMWTEYDLHLMSWWLIFGLAVALGFALQDDDDSPAGGSPFDGLDDFDPADFDAAVIGTDGDDVLTAEENTPSAMAGLGGDDSITGSRDSDYILGGAGNDTIFGRVGIDTIRAGAGDDYAHGGLGTDYIYGGSGDDTLDGGGNNDLLYGEAGDDLLIGGLGPDLLVGGAGNDTLSGLFEGRASAANAGQAANDGPDTLLGGEGDDELWLGMGDFGEGGAGADHFIADHRGSHDDGIRTVTDFNRDEDMLTLLIDEPAEGAPLPEITQEVSEDGADRLVLADGVAVLRLVGAGEGDPVEIALTTEPPAAA</sequence>
<proteinExistence type="predicted"/>
<comment type="caution">
    <text evidence="3">The sequence shown here is derived from an EMBL/GenBank/DDBJ whole genome shotgun (WGS) entry which is preliminary data.</text>
</comment>
<dbReference type="OrthoDB" id="7771052at2"/>
<dbReference type="Pfam" id="PF00353">
    <property type="entry name" value="HemolysinCabind"/>
    <property type="match status" value="3"/>
</dbReference>
<dbReference type="GO" id="GO:0005576">
    <property type="term" value="C:extracellular region"/>
    <property type="evidence" value="ECO:0007669"/>
    <property type="project" value="UniProtKB-SubCell"/>
</dbReference>
<keyword evidence="4" id="KW-1185">Reference proteome</keyword>
<dbReference type="PANTHER" id="PTHR38340:SF1">
    <property type="entry name" value="S-LAYER PROTEIN"/>
    <property type="match status" value="1"/>
</dbReference>
<organism evidence="3 4">
    <name type="scientific">Paracoccus siganidrum</name>
    <dbReference type="NCBI Taxonomy" id="1276757"/>
    <lineage>
        <taxon>Bacteria</taxon>
        <taxon>Pseudomonadati</taxon>
        <taxon>Pseudomonadota</taxon>
        <taxon>Alphaproteobacteria</taxon>
        <taxon>Rhodobacterales</taxon>
        <taxon>Paracoccaceae</taxon>
        <taxon>Paracoccus</taxon>
    </lineage>
</organism>
<dbReference type="InterPro" id="IPR050557">
    <property type="entry name" value="RTX_toxin/Mannuronan_C5-epim"/>
</dbReference>
<comment type="subcellular location">
    <subcellularLocation>
        <location evidence="1">Secreted</location>
    </subcellularLocation>
</comment>
<reference evidence="4" key="1">
    <citation type="submission" date="2018-09" db="EMBL/GenBank/DDBJ databases">
        <title>Paracoccus onubensis nov. sp. a moderate halophilic bacterium isolated from Gruta de las Maravillas (Aracena, Spain).</title>
        <authorList>
            <person name="Jurado V."/>
            <person name="Gutierrez-Patricio S."/>
            <person name="Gonzalez-Pimentel J.L."/>
            <person name="Miller A.Z."/>
            <person name="Laiz L."/>
            <person name="Saiz-Jimenez C."/>
        </authorList>
    </citation>
    <scope>NUCLEOTIDE SEQUENCE [LARGE SCALE GENOMIC DNA]</scope>
    <source>
        <strain evidence="4">DSM 26381</strain>
    </source>
</reference>
<dbReference type="InterPro" id="IPR011049">
    <property type="entry name" value="Serralysin-like_metalloprot_C"/>
</dbReference>
<protein>
    <submittedName>
        <fullName evidence="3">Calcium-binding protein</fullName>
    </submittedName>
</protein>
<dbReference type="PROSITE" id="PS00330">
    <property type="entry name" value="HEMOLYSIN_CALCIUM"/>
    <property type="match status" value="3"/>
</dbReference>
<evidence type="ECO:0000256" key="2">
    <source>
        <dbReference type="ARBA" id="ARBA00022525"/>
    </source>
</evidence>
<keyword evidence="2" id="KW-0964">Secreted</keyword>
<dbReference type="InterPro" id="IPR018511">
    <property type="entry name" value="Hemolysin-typ_Ca-bd_CS"/>
</dbReference>
<dbReference type="PANTHER" id="PTHR38340">
    <property type="entry name" value="S-LAYER PROTEIN"/>
    <property type="match status" value="1"/>
</dbReference>
<dbReference type="EMBL" id="QZEW01000043">
    <property type="protein sequence ID" value="RJL13978.1"/>
    <property type="molecule type" value="Genomic_DNA"/>
</dbReference>